<dbReference type="GO" id="GO:0006355">
    <property type="term" value="P:regulation of DNA-templated transcription"/>
    <property type="evidence" value="ECO:0007669"/>
    <property type="project" value="InterPro"/>
</dbReference>
<evidence type="ECO:0000313" key="2">
    <source>
        <dbReference type="Proteomes" id="UP000192491"/>
    </source>
</evidence>
<dbReference type="Proteomes" id="UP000192491">
    <property type="component" value="Unassembled WGS sequence"/>
</dbReference>
<reference evidence="1 2" key="1">
    <citation type="submission" date="2017-01" db="EMBL/GenBank/DDBJ databases">
        <title>Novel large sulfur bacteria in the metagenomes of groundwater-fed chemosynthetic microbial mats in the Lake Huron basin.</title>
        <authorList>
            <person name="Sharrar A.M."/>
            <person name="Flood B.E."/>
            <person name="Bailey J.V."/>
            <person name="Jones D.S."/>
            <person name="Biddanda B."/>
            <person name="Ruberg S.A."/>
            <person name="Marcus D.N."/>
            <person name="Dick G.J."/>
        </authorList>
    </citation>
    <scope>NUCLEOTIDE SEQUENCE [LARGE SCALE GENOMIC DNA]</scope>
    <source>
        <strain evidence="1">A8</strain>
    </source>
</reference>
<evidence type="ECO:0000313" key="1">
    <source>
        <dbReference type="EMBL" id="OQX16193.1"/>
    </source>
</evidence>
<dbReference type="SUPFAM" id="SSF47598">
    <property type="entry name" value="Ribbon-helix-helix"/>
    <property type="match status" value="1"/>
</dbReference>
<dbReference type="AlphaFoldDB" id="A0A1Y1QY73"/>
<organism evidence="1 2">
    <name type="scientific">Thiothrix lacustris</name>
    <dbReference type="NCBI Taxonomy" id="525917"/>
    <lineage>
        <taxon>Bacteria</taxon>
        <taxon>Pseudomonadati</taxon>
        <taxon>Pseudomonadota</taxon>
        <taxon>Gammaproteobacteria</taxon>
        <taxon>Thiotrichales</taxon>
        <taxon>Thiotrichaceae</taxon>
        <taxon>Thiothrix</taxon>
    </lineage>
</organism>
<comment type="caution">
    <text evidence="1">The sequence shown here is derived from an EMBL/GenBank/DDBJ whole genome shotgun (WGS) entry which is preliminary data.</text>
</comment>
<gene>
    <name evidence="1" type="ORF">BWK73_04835</name>
</gene>
<name>A0A1Y1QY73_9GAMM</name>
<accession>A0A1Y1QY73</accession>
<dbReference type="EMBL" id="MTEJ01000007">
    <property type="protein sequence ID" value="OQX16193.1"/>
    <property type="molecule type" value="Genomic_DNA"/>
</dbReference>
<dbReference type="InterPro" id="IPR010985">
    <property type="entry name" value="Ribbon_hlx_hlx"/>
</dbReference>
<sequence length="88" mass="10122">MPRIQFNMRIEQDIKQGLDDAAKSQNRTTANLIEWLLKQYIEQVAKRGTSRAPAEVELDFATPDELHTAITHRRPAIADTLKYLEDKS</sequence>
<proteinExistence type="predicted"/>
<protein>
    <submittedName>
        <fullName evidence="1">Uncharacterized protein</fullName>
    </submittedName>
</protein>